<evidence type="ECO:0000256" key="8">
    <source>
        <dbReference type="ARBA" id="ARBA00023033"/>
    </source>
</evidence>
<keyword evidence="5 11" id="KW-0274">FAD</keyword>
<evidence type="ECO:0000256" key="9">
    <source>
        <dbReference type="ARBA" id="ARBA00023070"/>
    </source>
</evidence>
<name>A0A6P6A8D3_DURZI</name>
<dbReference type="SUPFAM" id="SSF51905">
    <property type="entry name" value="FAD/NAD(P)-binding domain"/>
    <property type="match status" value="2"/>
</dbReference>
<dbReference type="EC" id="1.-.-.-" evidence="11"/>
<gene>
    <name evidence="13" type="primary">LOC111307305</name>
</gene>
<protein>
    <recommendedName>
        <fullName evidence="11">Flavin-containing monooxygenase</fullName>
        <ecNumber evidence="11">1.-.-.-</ecNumber>
    </recommendedName>
</protein>
<evidence type="ECO:0000256" key="3">
    <source>
        <dbReference type="ARBA" id="ARBA00009183"/>
    </source>
</evidence>
<dbReference type="RefSeq" id="XP_022761055.1">
    <property type="nucleotide sequence ID" value="XM_022905320.1"/>
</dbReference>
<dbReference type="GO" id="GO:0004499">
    <property type="term" value="F:N,N-dimethylaniline monooxygenase activity"/>
    <property type="evidence" value="ECO:0007669"/>
    <property type="project" value="InterPro"/>
</dbReference>
<comment type="similarity">
    <text evidence="3 11">Belongs to the FMO family.</text>
</comment>
<evidence type="ECO:0000313" key="12">
    <source>
        <dbReference type="Proteomes" id="UP000515121"/>
    </source>
</evidence>
<organism evidence="12 13">
    <name type="scientific">Durio zibethinus</name>
    <name type="common">Durian</name>
    <dbReference type="NCBI Taxonomy" id="66656"/>
    <lineage>
        <taxon>Eukaryota</taxon>
        <taxon>Viridiplantae</taxon>
        <taxon>Streptophyta</taxon>
        <taxon>Embryophyta</taxon>
        <taxon>Tracheophyta</taxon>
        <taxon>Spermatophyta</taxon>
        <taxon>Magnoliopsida</taxon>
        <taxon>eudicotyledons</taxon>
        <taxon>Gunneridae</taxon>
        <taxon>Pentapetalae</taxon>
        <taxon>rosids</taxon>
        <taxon>malvids</taxon>
        <taxon>Malvales</taxon>
        <taxon>Malvaceae</taxon>
        <taxon>Helicteroideae</taxon>
        <taxon>Durio</taxon>
    </lineage>
</organism>
<dbReference type="OrthoDB" id="66881at2759"/>
<dbReference type="GeneID" id="111307305"/>
<dbReference type="GO" id="GO:0009851">
    <property type="term" value="P:auxin biosynthetic process"/>
    <property type="evidence" value="ECO:0007669"/>
    <property type="project" value="UniProtKB-KW"/>
</dbReference>
<keyword evidence="12" id="KW-1185">Reference proteome</keyword>
<dbReference type="KEGG" id="dzi:111307305"/>
<keyword evidence="9" id="KW-0073">Auxin biosynthesis</keyword>
<comment type="cofactor">
    <cofactor evidence="1 11">
        <name>FAD</name>
        <dbReference type="ChEBI" id="CHEBI:57692"/>
    </cofactor>
</comment>
<evidence type="ECO:0000256" key="2">
    <source>
        <dbReference type="ARBA" id="ARBA00004814"/>
    </source>
</evidence>
<accession>A0A6P6A8D3</accession>
<reference evidence="13" key="1">
    <citation type="submission" date="2025-08" db="UniProtKB">
        <authorList>
            <consortium name="RefSeq"/>
        </authorList>
    </citation>
    <scope>IDENTIFICATION</scope>
    <source>
        <tissue evidence="13">Fruit stalk</tissue>
    </source>
</reference>
<evidence type="ECO:0000256" key="4">
    <source>
        <dbReference type="ARBA" id="ARBA00022630"/>
    </source>
</evidence>
<dbReference type="PANTHER" id="PTHR43539:SF49">
    <property type="entry name" value="INDOLE-3-PYRUVATE MONOOXYGENASE YUCCA7-RELATED"/>
    <property type="match status" value="1"/>
</dbReference>
<dbReference type="Gene3D" id="3.50.50.60">
    <property type="entry name" value="FAD/NAD(P)-binding domain"/>
    <property type="match status" value="1"/>
</dbReference>
<evidence type="ECO:0000256" key="1">
    <source>
        <dbReference type="ARBA" id="ARBA00001974"/>
    </source>
</evidence>
<dbReference type="GO" id="GO:0103075">
    <property type="term" value="F:indole-3-pyruvate monooxygenase activity"/>
    <property type="evidence" value="ECO:0007669"/>
    <property type="project" value="UniProtKB-EC"/>
</dbReference>
<comment type="catalytic activity">
    <reaction evidence="10">
        <text>indole-3-pyruvate + NADPH + O2 + H(+) = (indol-3-yl)acetate + CO2 + NADP(+) + H2O</text>
        <dbReference type="Rhea" id="RHEA:34331"/>
        <dbReference type="ChEBI" id="CHEBI:15377"/>
        <dbReference type="ChEBI" id="CHEBI:15378"/>
        <dbReference type="ChEBI" id="CHEBI:15379"/>
        <dbReference type="ChEBI" id="CHEBI:16526"/>
        <dbReference type="ChEBI" id="CHEBI:17640"/>
        <dbReference type="ChEBI" id="CHEBI:30854"/>
        <dbReference type="ChEBI" id="CHEBI:57783"/>
        <dbReference type="ChEBI" id="CHEBI:58349"/>
        <dbReference type="EC" id="1.14.13.168"/>
    </reaction>
</comment>
<dbReference type="Proteomes" id="UP000515121">
    <property type="component" value="Unplaced"/>
</dbReference>
<evidence type="ECO:0000256" key="10">
    <source>
        <dbReference type="ARBA" id="ARBA00047707"/>
    </source>
</evidence>
<evidence type="ECO:0000256" key="11">
    <source>
        <dbReference type="RuleBase" id="RU361177"/>
    </source>
</evidence>
<evidence type="ECO:0000256" key="7">
    <source>
        <dbReference type="ARBA" id="ARBA00023002"/>
    </source>
</evidence>
<sequence>MSNSCFNVPTMFQTFGPEDLFSRRCIWVNGPVIVGAGPSGLAVGAGLKNEGVPFIILERANCIAPLWQRRTYDRLKLHLPKQFCQLPNFPFAEYFPEYPTKYQFINYLESYAKHFDINPHFNETVQSAKYDETFGLWRVRTISTGGPNPVEVEYICRWLVVATGENAEKVVPEFEGLQDFGGHVTHACDYKSGQSYSGERVLVVGCGNSGMEISLDLRNHNANPSMVVRSSVHVLPKEVFGKSTFELAITMMKWLPLWLVDKIMLIIARLILGNIEKYGLKRPSIGPLKLKDTAGKTPVLDIGALQKIRSGEIKIVPGIKKFSRARVELVNGETLNIDSVILATGYRSNVPSWLKENEFFSNDGIPKNPFPNGWKGKDGLYAVGFTRRVLSGASLDAISVGHDIAKSWKEETKQKKKSMAARH</sequence>
<keyword evidence="8 11" id="KW-0503">Monooxygenase</keyword>
<dbReference type="PRINTS" id="PR00368">
    <property type="entry name" value="FADPNR"/>
</dbReference>
<evidence type="ECO:0000256" key="5">
    <source>
        <dbReference type="ARBA" id="ARBA00022827"/>
    </source>
</evidence>
<dbReference type="FunFam" id="3.50.50.60:FF:000100">
    <property type="entry name" value="Flavin-containing monooxygenase"/>
    <property type="match status" value="1"/>
</dbReference>
<keyword evidence="6" id="KW-0521">NADP</keyword>
<evidence type="ECO:0000313" key="13">
    <source>
        <dbReference type="RefSeq" id="XP_022761055.1"/>
    </source>
</evidence>
<proteinExistence type="inferred from homology"/>
<dbReference type="InterPro" id="IPR036188">
    <property type="entry name" value="FAD/NAD-bd_sf"/>
</dbReference>
<dbReference type="GO" id="GO:0050660">
    <property type="term" value="F:flavin adenine dinucleotide binding"/>
    <property type="evidence" value="ECO:0007669"/>
    <property type="project" value="InterPro"/>
</dbReference>
<keyword evidence="4 11" id="KW-0285">Flavoprotein</keyword>
<dbReference type="PRINTS" id="PR00469">
    <property type="entry name" value="PNDRDTASEII"/>
</dbReference>
<dbReference type="PANTHER" id="PTHR43539">
    <property type="entry name" value="FLAVIN-BINDING MONOOXYGENASE-LIKE PROTEIN (AFU_ORTHOLOGUE AFUA_4G09220)"/>
    <property type="match status" value="1"/>
</dbReference>
<dbReference type="InterPro" id="IPR020946">
    <property type="entry name" value="Flavin_mOase-like"/>
</dbReference>
<dbReference type="InterPro" id="IPR050982">
    <property type="entry name" value="Auxin_biosynth/cation_transpt"/>
</dbReference>
<dbReference type="Pfam" id="PF00743">
    <property type="entry name" value="FMO-like"/>
    <property type="match status" value="1"/>
</dbReference>
<keyword evidence="7 11" id="KW-0560">Oxidoreductase</keyword>
<dbReference type="AlphaFoldDB" id="A0A6P6A8D3"/>
<evidence type="ECO:0000256" key="6">
    <source>
        <dbReference type="ARBA" id="ARBA00022857"/>
    </source>
</evidence>
<comment type="pathway">
    <text evidence="2">Plant hormone metabolism; auxin biosynthesis.</text>
</comment>
<dbReference type="GO" id="GO:0050661">
    <property type="term" value="F:NADP binding"/>
    <property type="evidence" value="ECO:0007669"/>
    <property type="project" value="InterPro"/>
</dbReference>